<evidence type="ECO:0000313" key="2">
    <source>
        <dbReference type="WBParaSite" id="PEQ_0001287601-mRNA-1"/>
    </source>
</evidence>
<accession>A0A914SFU0</accession>
<proteinExistence type="predicted"/>
<dbReference type="WBParaSite" id="PEQ_0001287601-mRNA-1">
    <property type="protein sequence ID" value="PEQ_0001287601-mRNA-1"/>
    <property type="gene ID" value="PEQ_0001287601"/>
</dbReference>
<reference evidence="2" key="1">
    <citation type="submission" date="2022-11" db="UniProtKB">
        <authorList>
            <consortium name="WormBaseParasite"/>
        </authorList>
    </citation>
    <scope>IDENTIFICATION</scope>
</reference>
<keyword evidence="1" id="KW-1185">Reference proteome</keyword>
<evidence type="ECO:0000313" key="1">
    <source>
        <dbReference type="Proteomes" id="UP000887564"/>
    </source>
</evidence>
<sequence>MRLLVQKLVEVSTRQPDAAWLNFVHKHPFHRNFPSTFRTKHSEADRNFPSHFPGKVHNILILGRLLKYNIAMKSAVDELTFFKHDSNYEIMFAKRFLKLLATTKEEYIQKRW</sequence>
<organism evidence="1 2">
    <name type="scientific">Parascaris equorum</name>
    <name type="common">Equine roundworm</name>
    <dbReference type="NCBI Taxonomy" id="6256"/>
    <lineage>
        <taxon>Eukaryota</taxon>
        <taxon>Metazoa</taxon>
        <taxon>Ecdysozoa</taxon>
        <taxon>Nematoda</taxon>
        <taxon>Chromadorea</taxon>
        <taxon>Rhabditida</taxon>
        <taxon>Spirurina</taxon>
        <taxon>Ascaridomorpha</taxon>
        <taxon>Ascaridoidea</taxon>
        <taxon>Ascarididae</taxon>
        <taxon>Parascaris</taxon>
    </lineage>
</organism>
<name>A0A914SFU0_PAREQ</name>
<protein>
    <submittedName>
        <fullName evidence="2">Uncharacterized protein</fullName>
    </submittedName>
</protein>
<dbReference type="Proteomes" id="UP000887564">
    <property type="component" value="Unplaced"/>
</dbReference>
<dbReference type="AlphaFoldDB" id="A0A914SFU0"/>